<organism evidence="1 2">
    <name type="scientific">Eretmocerus hayati</name>
    <dbReference type="NCBI Taxonomy" id="131215"/>
    <lineage>
        <taxon>Eukaryota</taxon>
        <taxon>Metazoa</taxon>
        <taxon>Ecdysozoa</taxon>
        <taxon>Arthropoda</taxon>
        <taxon>Hexapoda</taxon>
        <taxon>Insecta</taxon>
        <taxon>Pterygota</taxon>
        <taxon>Neoptera</taxon>
        <taxon>Endopterygota</taxon>
        <taxon>Hymenoptera</taxon>
        <taxon>Apocrita</taxon>
        <taxon>Proctotrupomorpha</taxon>
        <taxon>Chalcidoidea</taxon>
        <taxon>Aphelinidae</taxon>
        <taxon>Aphelininae</taxon>
        <taxon>Eretmocerus</taxon>
    </lineage>
</organism>
<evidence type="ECO:0000313" key="2">
    <source>
        <dbReference type="Proteomes" id="UP001239111"/>
    </source>
</evidence>
<comment type="caution">
    <text evidence="1">The sequence shown here is derived from an EMBL/GenBank/DDBJ whole genome shotgun (WGS) entry which is preliminary data.</text>
</comment>
<proteinExistence type="predicted"/>
<dbReference type="Proteomes" id="UP001239111">
    <property type="component" value="Chromosome 4"/>
</dbReference>
<dbReference type="EMBL" id="CM056744">
    <property type="protein sequence ID" value="KAJ8667071.1"/>
    <property type="molecule type" value="Genomic_DNA"/>
</dbReference>
<name>A0ACC2N7L5_9HYME</name>
<gene>
    <name evidence="1" type="ORF">QAD02_008733</name>
</gene>
<accession>A0ACC2N7L5</accession>
<sequence length="928" mass="104051">MLPNTNVCNDDEDKIDISESGMSSARQLGSANTFGRLSPSPDPTGLQSSTVDLAEISGLRNVNMQLPPGVSLSSIPGISSIPGSRENHQGICEIYRGKICAKFVGNQSVYIPPFLTQNEMEEKLVKAFHVVDGSSDLSLICKPYAAPSLCYSTFPICREKPSTQLFNMLNSNPQDSFEETENEDSSDDYSRIHHGIPQKRGAKYRPGFDSSSESRKERGLSNHKSTNSMFGDIRFTKKDGLSSQIRRICRKECEMLEFDLCRQEYAIAIRHPSIGKQLSLVNCSELPEDHTPEAADCISIGINTELDVQENDYCYWGTGKTYRGVIKTSISGRPCQLWISQFNLLISDHPELAGRHSFCRNPGGSEEQPWCYVDVNNRSQKEYCNIPKCVDNLWVYAVVAFLLTGGFVIILVCYCCCYKSRKSTRQTNHLPTNKMMNSLQSDKNIYDGRRNNNQPMEMSSLLAGPGNTTPGTGTLSSGSSRTSNNRVPQFSLNNVALLQELGEGAFGKVYKGELQTGNKADEVIYVAVKTLKENASPKTQNDFKREVDLMTDLRHPNIICLLGVILNGEPMCMLFEYMTQGDLHEFLICHSPRSDVPPTNTNGKILEQPEFLHIALQIASGMEYLASHHYVHRDLAARNCLVGENLTVKISDFGLSRDIYSSDYYRVQSKSLLPVRWMPPESILYGKFTTESDVWSFGVVLWEIYSYGLQPYYGYNNQEVIDMIRSRQLLPCPEDCPTMIYSLMIECWHEVANRRPQFPEIHHRLHNWYVNQTYLSDFCSESLTTYSNSSHKSTNKTNSTQLSTPMFKNDSLNRLQTTQHINKNIDQQSSIFNSNFHGNVEATSQAIFANGNGAFGTPMNLQNSTVYDDKQCSSPKLNGAKKVLPGIQQSTSKGILPPNGTRMQNGAQLVVRLPDPSKVLIETRLSKQ</sequence>
<keyword evidence="2" id="KW-1185">Reference proteome</keyword>
<evidence type="ECO:0000313" key="1">
    <source>
        <dbReference type="EMBL" id="KAJ8667071.1"/>
    </source>
</evidence>
<protein>
    <submittedName>
        <fullName evidence="1">Uncharacterized protein</fullName>
    </submittedName>
</protein>
<reference evidence="1" key="1">
    <citation type="submission" date="2023-04" db="EMBL/GenBank/DDBJ databases">
        <title>A chromosome-level genome assembly of the parasitoid wasp Eretmocerus hayati.</title>
        <authorList>
            <person name="Zhong Y."/>
            <person name="Liu S."/>
            <person name="Liu Y."/>
        </authorList>
    </citation>
    <scope>NUCLEOTIDE SEQUENCE</scope>
    <source>
        <strain evidence="1">ZJU_SS_LIU_2023</strain>
    </source>
</reference>